<keyword evidence="5" id="KW-0539">Nucleus</keyword>
<accession>A0AAP0R7W5</accession>
<keyword evidence="8" id="KW-1185">Reference proteome</keyword>
<feature type="domain" description="WRKY" evidence="6">
    <location>
        <begin position="55"/>
        <end position="105"/>
    </location>
</feature>
<evidence type="ECO:0000259" key="6">
    <source>
        <dbReference type="PROSITE" id="PS50811"/>
    </source>
</evidence>
<dbReference type="PANTHER" id="PTHR31221">
    <property type="entry name" value="WRKY TRANSCRIPTION FACTOR PROTEIN 1-RELATED"/>
    <property type="match status" value="1"/>
</dbReference>
<evidence type="ECO:0000256" key="3">
    <source>
        <dbReference type="ARBA" id="ARBA00023125"/>
    </source>
</evidence>
<dbReference type="GO" id="GO:0003700">
    <property type="term" value="F:DNA-binding transcription factor activity"/>
    <property type="evidence" value="ECO:0007669"/>
    <property type="project" value="InterPro"/>
</dbReference>
<evidence type="ECO:0000256" key="1">
    <source>
        <dbReference type="ARBA" id="ARBA00004123"/>
    </source>
</evidence>
<dbReference type="InterPro" id="IPR036576">
    <property type="entry name" value="WRKY_dom_sf"/>
</dbReference>
<dbReference type="InterPro" id="IPR003657">
    <property type="entry name" value="WRKY_dom"/>
</dbReference>
<dbReference type="Proteomes" id="UP001415857">
    <property type="component" value="Unassembled WGS sequence"/>
</dbReference>
<organism evidence="7 8">
    <name type="scientific">Liquidambar formosana</name>
    <name type="common">Formosan gum</name>
    <dbReference type="NCBI Taxonomy" id="63359"/>
    <lineage>
        <taxon>Eukaryota</taxon>
        <taxon>Viridiplantae</taxon>
        <taxon>Streptophyta</taxon>
        <taxon>Embryophyta</taxon>
        <taxon>Tracheophyta</taxon>
        <taxon>Spermatophyta</taxon>
        <taxon>Magnoliopsida</taxon>
        <taxon>eudicotyledons</taxon>
        <taxon>Gunneridae</taxon>
        <taxon>Pentapetalae</taxon>
        <taxon>Saxifragales</taxon>
        <taxon>Altingiaceae</taxon>
        <taxon>Liquidambar</taxon>
    </lineage>
</organism>
<dbReference type="GO" id="GO:0005634">
    <property type="term" value="C:nucleus"/>
    <property type="evidence" value="ECO:0007669"/>
    <property type="project" value="UniProtKB-SubCell"/>
</dbReference>
<sequence length="160" mass="17977">MGIMMMNQSPKEGTQRLGHLNKLYHTRWLQNQRLLCRQEVKLIFWMTATGGASMGKKWSKGILIQGAITNALIQDAMSVNTVERASLDPKAVITTYEGKHNHDVPAARNSSHNTANSNAAQLNPHKVVAERHPLLKERDFGNKNQRSVAVLQLKEEEIKV</sequence>
<evidence type="ECO:0000256" key="4">
    <source>
        <dbReference type="ARBA" id="ARBA00023163"/>
    </source>
</evidence>
<evidence type="ECO:0000256" key="5">
    <source>
        <dbReference type="ARBA" id="ARBA00023242"/>
    </source>
</evidence>
<dbReference type="EMBL" id="JBBPBK010000013">
    <property type="protein sequence ID" value="KAK9272715.1"/>
    <property type="molecule type" value="Genomic_DNA"/>
</dbReference>
<dbReference type="InterPro" id="IPR044810">
    <property type="entry name" value="WRKY_plant"/>
</dbReference>
<keyword evidence="2" id="KW-0805">Transcription regulation</keyword>
<evidence type="ECO:0000313" key="7">
    <source>
        <dbReference type="EMBL" id="KAK9272715.1"/>
    </source>
</evidence>
<keyword evidence="4" id="KW-0804">Transcription</keyword>
<gene>
    <name evidence="7" type="ORF">L1049_003092</name>
</gene>
<dbReference type="PROSITE" id="PS50811">
    <property type="entry name" value="WRKY"/>
    <property type="match status" value="1"/>
</dbReference>
<evidence type="ECO:0000256" key="2">
    <source>
        <dbReference type="ARBA" id="ARBA00023015"/>
    </source>
</evidence>
<comment type="caution">
    <text evidence="7">The sequence shown here is derived from an EMBL/GenBank/DDBJ whole genome shotgun (WGS) entry which is preliminary data.</text>
</comment>
<proteinExistence type="predicted"/>
<keyword evidence="3" id="KW-0238">DNA-binding</keyword>
<protein>
    <recommendedName>
        <fullName evidence="6">WRKY domain-containing protein</fullName>
    </recommendedName>
</protein>
<dbReference type="GO" id="GO:0043565">
    <property type="term" value="F:sequence-specific DNA binding"/>
    <property type="evidence" value="ECO:0007669"/>
    <property type="project" value="InterPro"/>
</dbReference>
<evidence type="ECO:0000313" key="8">
    <source>
        <dbReference type="Proteomes" id="UP001415857"/>
    </source>
</evidence>
<dbReference type="PANTHER" id="PTHR31221:SF343">
    <property type="entry name" value="WRKY TRANSCRIPTION FACTOR 4-RELATED"/>
    <property type="match status" value="1"/>
</dbReference>
<comment type="subcellular location">
    <subcellularLocation>
        <location evidence="1">Nucleus</location>
    </subcellularLocation>
</comment>
<name>A0AAP0R7W5_LIQFO</name>
<dbReference type="AlphaFoldDB" id="A0AAP0R7W5"/>
<dbReference type="Gene3D" id="2.20.25.80">
    <property type="entry name" value="WRKY domain"/>
    <property type="match status" value="1"/>
</dbReference>
<reference evidence="7 8" key="1">
    <citation type="journal article" date="2024" name="Plant J.">
        <title>Genome sequences and population genomics reveal climatic adaptation and genomic divergence between two closely related sweetgum species.</title>
        <authorList>
            <person name="Xu W.Q."/>
            <person name="Ren C.Q."/>
            <person name="Zhang X.Y."/>
            <person name="Comes H.P."/>
            <person name="Liu X.H."/>
            <person name="Li Y.G."/>
            <person name="Kettle C.J."/>
            <person name="Jalonen R."/>
            <person name="Gaisberger H."/>
            <person name="Ma Y.Z."/>
            <person name="Qiu Y.X."/>
        </authorList>
    </citation>
    <scope>NUCLEOTIDE SEQUENCE [LARGE SCALE GENOMIC DNA]</scope>
    <source>
        <strain evidence="7">Hangzhou</strain>
    </source>
</reference>